<feature type="region of interest" description="Disordered" evidence="1">
    <location>
        <begin position="212"/>
        <end position="247"/>
    </location>
</feature>
<protein>
    <submittedName>
        <fullName evidence="2">Uncharacterized protein</fullName>
    </submittedName>
</protein>
<sequence>MIQIRRSSYHDVIRLTEIQKVIDDVTGVQTYIINGARIVFLNERPQPWPGKTMANNTWEVCDRSLHDSSRSILLPRLQGIVLPCSFMISAKIEVEEDFIVGLNLSQLSSCWLNKADLFFPACPTGDIIRNRWTGRYEAHLWDNSCRREGENSQVAREGKLHLNVTVYPLTKTDHYLPIHIEAPAFALVSSTLIHTHVELLAEQMKETQEYIRRSTDRKLKPAQNRWQQSCDRSVGVPDPAGSSPVIAAAPATGVPMEASVHFPPEDLTSLERGSEKDAALAGYWSSGNWLSRA</sequence>
<name>A0AAN7MCJ5_TRANT</name>
<accession>A0AAN7MCJ5</accession>
<dbReference type="Proteomes" id="UP001346149">
    <property type="component" value="Unassembled WGS sequence"/>
</dbReference>
<evidence type="ECO:0000313" key="2">
    <source>
        <dbReference type="EMBL" id="KAK4802527.1"/>
    </source>
</evidence>
<dbReference type="PANTHER" id="PTHR31065">
    <property type="entry name" value="PLATZ TRANSCRIPTION FACTOR FAMILY PROTEIN"/>
    <property type="match status" value="1"/>
</dbReference>
<dbReference type="InterPro" id="IPR006734">
    <property type="entry name" value="PLATZ"/>
</dbReference>
<comment type="caution">
    <text evidence="2">The sequence shown here is derived from an EMBL/GenBank/DDBJ whole genome shotgun (WGS) entry which is preliminary data.</text>
</comment>
<evidence type="ECO:0000313" key="3">
    <source>
        <dbReference type="Proteomes" id="UP001346149"/>
    </source>
</evidence>
<reference evidence="2 3" key="1">
    <citation type="journal article" date="2023" name="Hortic Res">
        <title>Pangenome of water caltrop reveals structural variations and asymmetric subgenome divergence after allopolyploidization.</title>
        <authorList>
            <person name="Zhang X."/>
            <person name="Chen Y."/>
            <person name="Wang L."/>
            <person name="Yuan Y."/>
            <person name="Fang M."/>
            <person name="Shi L."/>
            <person name="Lu R."/>
            <person name="Comes H.P."/>
            <person name="Ma Y."/>
            <person name="Chen Y."/>
            <person name="Huang G."/>
            <person name="Zhou Y."/>
            <person name="Zheng Z."/>
            <person name="Qiu Y."/>
        </authorList>
    </citation>
    <scope>NUCLEOTIDE SEQUENCE [LARGE SCALE GENOMIC DNA]</scope>
    <source>
        <strain evidence="2">F231</strain>
    </source>
</reference>
<dbReference type="EMBL" id="JAXQNO010000002">
    <property type="protein sequence ID" value="KAK4802527.1"/>
    <property type="molecule type" value="Genomic_DNA"/>
</dbReference>
<dbReference type="Pfam" id="PF04640">
    <property type="entry name" value="PLATZ"/>
    <property type="match status" value="1"/>
</dbReference>
<organism evidence="2 3">
    <name type="scientific">Trapa natans</name>
    <name type="common">Water chestnut</name>
    <dbReference type="NCBI Taxonomy" id="22666"/>
    <lineage>
        <taxon>Eukaryota</taxon>
        <taxon>Viridiplantae</taxon>
        <taxon>Streptophyta</taxon>
        <taxon>Embryophyta</taxon>
        <taxon>Tracheophyta</taxon>
        <taxon>Spermatophyta</taxon>
        <taxon>Magnoliopsida</taxon>
        <taxon>eudicotyledons</taxon>
        <taxon>Gunneridae</taxon>
        <taxon>Pentapetalae</taxon>
        <taxon>rosids</taxon>
        <taxon>malvids</taxon>
        <taxon>Myrtales</taxon>
        <taxon>Lythraceae</taxon>
        <taxon>Trapa</taxon>
    </lineage>
</organism>
<evidence type="ECO:0000256" key="1">
    <source>
        <dbReference type="SAM" id="MobiDB-lite"/>
    </source>
</evidence>
<keyword evidence="3" id="KW-1185">Reference proteome</keyword>
<proteinExistence type="predicted"/>
<dbReference type="PANTHER" id="PTHR31065:SF48">
    <property type="entry name" value="PLATZ TRANSCRIPTION FACTOR FAMILY PROTEIN"/>
    <property type="match status" value="1"/>
</dbReference>
<dbReference type="AlphaFoldDB" id="A0AAN7MCJ5"/>
<gene>
    <name evidence="2" type="ORF">SAY86_000730</name>
</gene>